<feature type="coiled-coil region" evidence="1">
    <location>
        <begin position="34"/>
        <end position="96"/>
    </location>
</feature>
<evidence type="ECO:0000313" key="3">
    <source>
        <dbReference type="Proteomes" id="UP000324800"/>
    </source>
</evidence>
<sequence length="200" mass="23250">TANQRPTIEVILELSTIKMYLRNHEKVSQSGEMIRTLQLQVQQSDERNQALQLQVRQSDERIITSEEHLRYAEERLRIEQQQKREIEQRAIIAEQRSGALQVQSNSKDNIITRLQGEINQLRSIPVIQSLPPLITKLNLPYQEDGQIRGSSFIHTNDNNNKCTITVDPIIEQGITRFEAIFKDHDGEEFSKIIFFIDTNK</sequence>
<evidence type="ECO:0000256" key="1">
    <source>
        <dbReference type="SAM" id="Coils"/>
    </source>
</evidence>
<gene>
    <name evidence="2" type="ORF">EZS28_007176</name>
</gene>
<feature type="non-terminal residue" evidence="2">
    <location>
        <position position="1"/>
    </location>
</feature>
<keyword evidence="1" id="KW-0175">Coiled coil</keyword>
<protein>
    <submittedName>
        <fullName evidence="2">Uncharacterized protein</fullName>
    </submittedName>
</protein>
<evidence type="ECO:0000313" key="2">
    <source>
        <dbReference type="EMBL" id="KAA6397295.1"/>
    </source>
</evidence>
<dbReference type="AlphaFoldDB" id="A0A5J4WSA2"/>
<proteinExistence type="predicted"/>
<dbReference type="Proteomes" id="UP000324800">
    <property type="component" value="Unassembled WGS sequence"/>
</dbReference>
<name>A0A5J4WSA2_9EUKA</name>
<organism evidence="2 3">
    <name type="scientific">Streblomastix strix</name>
    <dbReference type="NCBI Taxonomy" id="222440"/>
    <lineage>
        <taxon>Eukaryota</taxon>
        <taxon>Metamonada</taxon>
        <taxon>Preaxostyla</taxon>
        <taxon>Oxymonadida</taxon>
        <taxon>Streblomastigidae</taxon>
        <taxon>Streblomastix</taxon>
    </lineage>
</organism>
<accession>A0A5J4WSA2</accession>
<comment type="caution">
    <text evidence="2">The sequence shown here is derived from an EMBL/GenBank/DDBJ whole genome shotgun (WGS) entry which is preliminary data.</text>
</comment>
<dbReference type="EMBL" id="SNRW01001211">
    <property type="protein sequence ID" value="KAA6397295.1"/>
    <property type="molecule type" value="Genomic_DNA"/>
</dbReference>
<reference evidence="2 3" key="1">
    <citation type="submission" date="2019-03" db="EMBL/GenBank/DDBJ databases">
        <title>Single cell metagenomics reveals metabolic interactions within the superorganism composed of flagellate Streblomastix strix and complex community of Bacteroidetes bacteria on its surface.</title>
        <authorList>
            <person name="Treitli S.C."/>
            <person name="Kolisko M."/>
            <person name="Husnik F."/>
            <person name="Keeling P."/>
            <person name="Hampl V."/>
        </authorList>
    </citation>
    <scope>NUCLEOTIDE SEQUENCE [LARGE SCALE GENOMIC DNA]</scope>
    <source>
        <strain evidence="2">ST1C</strain>
    </source>
</reference>